<evidence type="ECO:0000259" key="1">
    <source>
        <dbReference type="PROSITE" id="PS51671"/>
    </source>
</evidence>
<protein>
    <submittedName>
        <fullName evidence="2">ACT domain-containing protein</fullName>
    </submittedName>
</protein>
<comment type="caution">
    <text evidence="2">The sequence shown here is derived from an EMBL/GenBank/DDBJ whole genome shotgun (WGS) entry which is preliminary data.</text>
</comment>
<proteinExistence type="predicted"/>
<gene>
    <name evidence="2" type="ORF">FHP88_15000</name>
</gene>
<feature type="domain" description="ACT" evidence="1">
    <location>
        <begin position="89"/>
        <end position="168"/>
    </location>
</feature>
<dbReference type="Pfam" id="PF01842">
    <property type="entry name" value="ACT"/>
    <property type="match status" value="1"/>
</dbReference>
<dbReference type="OrthoDB" id="12860at2"/>
<name>A0A557S063_9GAMM</name>
<dbReference type="InterPro" id="IPR045865">
    <property type="entry name" value="ACT-like_dom_sf"/>
</dbReference>
<dbReference type="PANTHER" id="PTHR34875:SF6">
    <property type="entry name" value="UPF0237 PROTEIN MJ1558"/>
    <property type="match status" value="1"/>
</dbReference>
<dbReference type="InterPro" id="IPR002912">
    <property type="entry name" value="ACT_dom"/>
</dbReference>
<sequence length="168" mass="17851">MSDWKMLTLVGEDQPGIVGQVTNALYQGGWNLGEASMIRLGGNFTIMLMVSGSGAVEPVLQPVATKLGLHMHVDDIAGSLHQHVVPNIQVRVAGADRAGIVAQVTAVLAEKGFNILELESDVAGSSNRPVYIMHIQGYSELPLELIEEALDNLGDIDVNVSPIETLIG</sequence>
<dbReference type="AlphaFoldDB" id="A0A557S063"/>
<evidence type="ECO:0000313" key="2">
    <source>
        <dbReference type="EMBL" id="TVO70768.1"/>
    </source>
</evidence>
<dbReference type="Proteomes" id="UP000316649">
    <property type="component" value="Unassembled WGS sequence"/>
</dbReference>
<feature type="domain" description="ACT" evidence="1">
    <location>
        <begin position="6"/>
        <end position="81"/>
    </location>
</feature>
<dbReference type="Gene3D" id="3.30.70.260">
    <property type="match status" value="2"/>
</dbReference>
<dbReference type="PANTHER" id="PTHR34875">
    <property type="entry name" value="UPF0237 PROTEIN MJ1558"/>
    <property type="match status" value="1"/>
</dbReference>
<dbReference type="SUPFAM" id="SSF55021">
    <property type="entry name" value="ACT-like"/>
    <property type="match status" value="2"/>
</dbReference>
<reference evidence="2 3" key="1">
    <citation type="submission" date="2019-07" db="EMBL/GenBank/DDBJ databases">
        <title>The pathways for chlorine oxyanion respiration interact through the shared metabolite chlorate.</title>
        <authorList>
            <person name="Barnum T.P."/>
            <person name="Cheng Y."/>
            <person name="Hill K.A."/>
            <person name="Lucas L.N."/>
            <person name="Carlson H.K."/>
            <person name="Coates J.D."/>
        </authorList>
    </citation>
    <scope>NUCLEOTIDE SEQUENCE [LARGE SCALE GENOMIC DNA]</scope>
    <source>
        <strain evidence="2 3">BK-1</strain>
    </source>
</reference>
<dbReference type="EMBL" id="VMNH01000023">
    <property type="protein sequence ID" value="TVO70768.1"/>
    <property type="molecule type" value="Genomic_DNA"/>
</dbReference>
<dbReference type="RefSeq" id="WP_144359905.1">
    <property type="nucleotide sequence ID" value="NZ_VMNH01000023.1"/>
</dbReference>
<dbReference type="Pfam" id="PF13740">
    <property type="entry name" value="ACT_6"/>
    <property type="match status" value="1"/>
</dbReference>
<accession>A0A557S063</accession>
<evidence type="ECO:0000313" key="3">
    <source>
        <dbReference type="Proteomes" id="UP000316649"/>
    </source>
</evidence>
<keyword evidence="3" id="KW-1185">Reference proteome</keyword>
<dbReference type="PROSITE" id="PS51671">
    <property type="entry name" value="ACT"/>
    <property type="match status" value="2"/>
</dbReference>
<dbReference type="InterPro" id="IPR050990">
    <property type="entry name" value="UPF0237/GcvR_regulator"/>
</dbReference>
<organism evidence="2 3">
    <name type="scientific">Sedimenticola selenatireducens</name>
    <dbReference type="NCBI Taxonomy" id="191960"/>
    <lineage>
        <taxon>Bacteria</taxon>
        <taxon>Pseudomonadati</taxon>
        <taxon>Pseudomonadota</taxon>
        <taxon>Gammaproteobacteria</taxon>
        <taxon>Chromatiales</taxon>
        <taxon>Sedimenticolaceae</taxon>
        <taxon>Sedimenticola</taxon>
    </lineage>
</organism>